<dbReference type="SMART" id="SM00448">
    <property type="entry name" value="REC"/>
    <property type="match status" value="1"/>
</dbReference>
<protein>
    <recommendedName>
        <fullName evidence="7">Response regulatory domain-containing protein</fullName>
    </recommendedName>
</protein>
<dbReference type="STRING" id="1792845.BC343_17040"/>
<dbReference type="GO" id="GO:0000156">
    <property type="term" value="F:phosphorelay response regulator activity"/>
    <property type="evidence" value="ECO:0007669"/>
    <property type="project" value="TreeGrafter"/>
</dbReference>
<dbReference type="CDD" id="cd00130">
    <property type="entry name" value="PAS"/>
    <property type="match status" value="1"/>
</dbReference>
<dbReference type="Pfam" id="PF00072">
    <property type="entry name" value="Response_reg"/>
    <property type="match status" value="1"/>
</dbReference>
<keyword evidence="2" id="KW-0902">Two-component regulatory system</keyword>
<evidence type="ECO:0000256" key="3">
    <source>
        <dbReference type="ARBA" id="ARBA00023015"/>
    </source>
</evidence>
<dbReference type="GO" id="GO:0005829">
    <property type="term" value="C:cytosol"/>
    <property type="evidence" value="ECO:0007669"/>
    <property type="project" value="TreeGrafter"/>
</dbReference>
<feature type="domain" description="Response regulatory" evidence="7">
    <location>
        <begin position="11"/>
        <end position="129"/>
    </location>
</feature>
<dbReference type="Pfam" id="PF13188">
    <property type="entry name" value="PAS_8"/>
    <property type="match status" value="1"/>
</dbReference>
<dbReference type="InterPro" id="IPR035965">
    <property type="entry name" value="PAS-like_dom_sf"/>
</dbReference>
<dbReference type="AlphaFoldDB" id="A0A1S9P6W8"/>
<evidence type="ECO:0000256" key="5">
    <source>
        <dbReference type="ARBA" id="ARBA00023163"/>
    </source>
</evidence>
<dbReference type="Proteomes" id="UP000189739">
    <property type="component" value="Unassembled WGS sequence"/>
</dbReference>
<keyword evidence="1 6" id="KW-0597">Phosphoprotein</keyword>
<dbReference type="SUPFAM" id="SSF55785">
    <property type="entry name" value="PYP-like sensor domain (PAS domain)"/>
    <property type="match status" value="1"/>
</dbReference>
<accession>A0A1S9P6W8</accession>
<dbReference type="PANTHER" id="PTHR48111">
    <property type="entry name" value="REGULATOR OF RPOS"/>
    <property type="match status" value="1"/>
</dbReference>
<evidence type="ECO:0000256" key="1">
    <source>
        <dbReference type="ARBA" id="ARBA00022553"/>
    </source>
</evidence>
<feature type="modified residue" description="4-aspartylphosphate" evidence="6">
    <location>
        <position position="64"/>
    </location>
</feature>
<comment type="caution">
    <text evidence="8">The sequence shown here is derived from an EMBL/GenBank/DDBJ whole genome shotgun (WGS) entry which is preliminary data.</text>
</comment>
<dbReference type="RefSeq" id="WP_078351114.1">
    <property type="nucleotide sequence ID" value="NZ_MBTF01000038.1"/>
</dbReference>
<evidence type="ECO:0000256" key="4">
    <source>
        <dbReference type="ARBA" id="ARBA00023125"/>
    </source>
</evidence>
<dbReference type="Gene3D" id="3.40.50.2300">
    <property type="match status" value="1"/>
</dbReference>
<evidence type="ECO:0000256" key="6">
    <source>
        <dbReference type="PROSITE-ProRule" id="PRU00169"/>
    </source>
</evidence>
<sequence>MTPLISTKKYRILVVEDNPGDFALVEDFLCSQPDEFELTHAKTYKQVRAALNDPQKCFDAILLDLSLPDMQGMALISEISTLDLPIPVIVLTGYSDMSFGVRSLSMGISDYLLKDELDPTNLYKSIVYSVERKRSVSALATSQKKYSELFHLSPLPMLVFDQETSQILDANKAALKQYRYTHSELLAMHIEELYATGDTAPREMEPEKGKTSLQQQGIYQHRCKDGKLIKVDILSNNIEFKSRPAMVILANDVTERLDYIKAIEAQNDKLAEISWMQSHLVRAPVARLLALTQLFSASKDASEKEEMAEYILKSAQELDEVIKHITISTGIVINDNLKKSEMLSKTTN</sequence>
<dbReference type="InterPro" id="IPR000014">
    <property type="entry name" value="PAS"/>
</dbReference>
<dbReference type="InterPro" id="IPR039420">
    <property type="entry name" value="WalR-like"/>
</dbReference>
<dbReference type="Gene3D" id="3.30.450.20">
    <property type="entry name" value="PAS domain"/>
    <property type="match status" value="1"/>
</dbReference>
<keyword evidence="9" id="KW-1185">Reference proteome</keyword>
<name>A0A1S9P6W8_9SPHI</name>
<dbReference type="SUPFAM" id="SSF52172">
    <property type="entry name" value="CheY-like"/>
    <property type="match status" value="1"/>
</dbReference>
<evidence type="ECO:0000256" key="2">
    <source>
        <dbReference type="ARBA" id="ARBA00023012"/>
    </source>
</evidence>
<evidence type="ECO:0000313" key="9">
    <source>
        <dbReference type="Proteomes" id="UP000189739"/>
    </source>
</evidence>
<reference evidence="8 9" key="1">
    <citation type="submission" date="2016-07" db="EMBL/GenBank/DDBJ databases">
        <title>Genomic analysis of zinc-resistant bacterium Mucilaginibacter pedocola TBZ30.</title>
        <authorList>
            <person name="Huang J."/>
            <person name="Tang J."/>
        </authorList>
    </citation>
    <scope>NUCLEOTIDE SEQUENCE [LARGE SCALE GENOMIC DNA]</scope>
    <source>
        <strain evidence="8 9">TBZ30</strain>
    </source>
</reference>
<dbReference type="NCBIfam" id="TIGR00229">
    <property type="entry name" value="sensory_box"/>
    <property type="match status" value="1"/>
</dbReference>
<dbReference type="PANTHER" id="PTHR48111:SF1">
    <property type="entry name" value="TWO-COMPONENT RESPONSE REGULATOR ORR33"/>
    <property type="match status" value="1"/>
</dbReference>
<keyword evidence="5" id="KW-0804">Transcription</keyword>
<dbReference type="GO" id="GO:0000976">
    <property type="term" value="F:transcription cis-regulatory region binding"/>
    <property type="evidence" value="ECO:0007669"/>
    <property type="project" value="TreeGrafter"/>
</dbReference>
<keyword evidence="3" id="KW-0805">Transcription regulation</keyword>
<gene>
    <name evidence="8" type="ORF">BC343_17040</name>
</gene>
<dbReference type="InterPro" id="IPR011006">
    <property type="entry name" value="CheY-like_superfamily"/>
</dbReference>
<keyword evidence="4" id="KW-0238">DNA-binding</keyword>
<evidence type="ECO:0000259" key="7">
    <source>
        <dbReference type="PROSITE" id="PS50110"/>
    </source>
</evidence>
<proteinExistence type="predicted"/>
<organism evidence="8 9">
    <name type="scientific">Mucilaginibacter pedocola</name>
    <dbReference type="NCBI Taxonomy" id="1792845"/>
    <lineage>
        <taxon>Bacteria</taxon>
        <taxon>Pseudomonadati</taxon>
        <taxon>Bacteroidota</taxon>
        <taxon>Sphingobacteriia</taxon>
        <taxon>Sphingobacteriales</taxon>
        <taxon>Sphingobacteriaceae</taxon>
        <taxon>Mucilaginibacter</taxon>
    </lineage>
</organism>
<dbReference type="OrthoDB" id="6231665at2"/>
<dbReference type="CDD" id="cd00156">
    <property type="entry name" value="REC"/>
    <property type="match status" value="1"/>
</dbReference>
<evidence type="ECO:0000313" key="8">
    <source>
        <dbReference type="EMBL" id="OOQ56702.1"/>
    </source>
</evidence>
<dbReference type="GO" id="GO:0006355">
    <property type="term" value="P:regulation of DNA-templated transcription"/>
    <property type="evidence" value="ECO:0007669"/>
    <property type="project" value="TreeGrafter"/>
</dbReference>
<dbReference type="InterPro" id="IPR001789">
    <property type="entry name" value="Sig_transdc_resp-reg_receiver"/>
</dbReference>
<dbReference type="EMBL" id="MBTF01000038">
    <property type="protein sequence ID" value="OOQ56702.1"/>
    <property type="molecule type" value="Genomic_DNA"/>
</dbReference>
<dbReference type="PROSITE" id="PS50110">
    <property type="entry name" value="RESPONSE_REGULATORY"/>
    <property type="match status" value="1"/>
</dbReference>
<dbReference type="GO" id="GO:0032993">
    <property type="term" value="C:protein-DNA complex"/>
    <property type="evidence" value="ECO:0007669"/>
    <property type="project" value="TreeGrafter"/>
</dbReference>